<dbReference type="Proteomes" id="UP000294887">
    <property type="component" value="Unassembled WGS sequence"/>
</dbReference>
<reference evidence="2 3" key="1">
    <citation type="submission" date="2019-03" db="EMBL/GenBank/DDBJ databases">
        <title>Genomic Encyclopedia of Type Strains, Phase IV (KMG-IV): sequencing the most valuable type-strain genomes for metagenomic binning, comparative biology and taxonomic classification.</title>
        <authorList>
            <person name="Goeker M."/>
        </authorList>
    </citation>
    <scope>NUCLEOTIDE SEQUENCE [LARGE SCALE GENOMIC DNA]</scope>
    <source>
        <strain evidence="2 3">DSM 24830</strain>
    </source>
</reference>
<dbReference type="AlphaFoldDB" id="A0A4R1EQG6"/>
<gene>
    <name evidence="2" type="ORF">EV695_3402</name>
</gene>
<keyword evidence="1" id="KW-0175">Coiled coil</keyword>
<keyword evidence="3" id="KW-1185">Reference proteome</keyword>
<feature type="coiled-coil region" evidence="1">
    <location>
        <begin position="9"/>
        <end position="43"/>
    </location>
</feature>
<proteinExistence type="predicted"/>
<comment type="caution">
    <text evidence="2">The sequence shown here is derived from an EMBL/GenBank/DDBJ whole genome shotgun (WGS) entry which is preliminary data.</text>
</comment>
<dbReference type="EMBL" id="SMFQ01000005">
    <property type="protein sequence ID" value="TCJ82670.1"/>
    <property type="molecule type" value="Genomic_DNA"/>
</dbReference>
<accession>A0A4R1EQG6</accession>
<dbReference type="RefSeq" id="WP_131907180.1">
    <property type="nucleotide sequence ID" value="NZ_BAAAFU010000007.1"/>
</dbReference>
<dbReference type="OrthoDB" id="286961at2"/>
<evidence type="ECO:0000256" key="1">
    <source>
        <dbReference type="SAM" id="Coils"/>
    </source>
</evidence>
<name>A0A4R1EQG6_9GAMM</name>
<evidence type="ECO:0000313" key="3">
    <source>
        <dbReference type="Proteomes" id="UP000294887"/>
    </source>
</evidence>
<evidence type="ECO:0000313" key="2">
    <source>
        <dbReference type="EMBL" id="TCJ82670.1"/>
    </source>
</evidence>
<organism evidence="2 3">
    <name type="scientific">Cocleimonas flava</name>
    <dbReference type="NCBI Taxonomy" id="634765"/>
    <lineage>
        <taxon>Bacteria</taxon>
        <taxon>Pseudomonadati</taxon>
        <taxon>Pseudomonadota</taxon>
        <taxon>Gammaproteobacteria</taxon>
        <taxon>Thiotrichales</taxon>
        <taxon>Thiotrichaceae</taxon>
        <taxon>Cocleimonas</taxon>
    </lineage>
</organism>
<protein>
    <submittedName>
        <fullName evidence="2">Uncharacterized protein</fullName>
    </submittedName>
</protein>
<sequence length="74" mass="8845">MENIHILTNDRLRALVVETEETLDELKLELDRREQVQQEHEVAHLENHMKSAELSLKTIRDFLSFLSQDFKNKK</sequence>